<dbReference type="PROSITE" id="PS51782">
    <property type="entry name" value="LYSM"/>
    <property type="match status" value="4"/>
</dbReference>
<feature type="domain" description="LysM" evidence="1">
    <location>
        <begin position="180"/>
        <end position="224"/>
    </location>
</feature>
<organism evidence="2 3">
    <name type="scientific">Natronoflexus pectinivorans</name>
    <dbReference type="NCBI Taxonomy" id="682526"/>
    <lineage>
        <taxon>Bacteria</taxon>
        <taxon>Pseudomonadati</taxon>
        <taxon>Bacteroidota</taxon>
        <taxon>Bacteroidia</taxon>
        <taxon>Marinilabiliales</taxon>
        <taxon>Marinilabiliaceae</taxon>
        <taxon>Natronoflexus</taxon>
    </lineage>
</organism>
<dbReference type="AlphaFoldDB" id="A0A4V2RV24"/>
<dbReference type="SUPFAM" id="SSF53822">
    <property type="entry name" value="Periplasmic binding protein-like I"/>
    <property type="match status" value="1"/>
</dbReference>
<proteinExistence type="predicted"/>
<dbReference type="InterPro" id="IPR036779">
    <property type="entry name" value="LysM_dom_sf"/>
</dbReference>
<dbReference type="GO" id="GO:0008932">
    <property type="term" value="F:lytic endotransglycosylase activity"/>
    <property type="evidence" value="ECO:0007669"/>
    <property type="project" value="TreeGrafter"/>
</dbReference>
<reference evidence="2 3" key="1">
    <citation type="submission" date="2019-03" db="EMBL/GenBank/DDBJ databases">
        <title>Genomic Encyclopedia of Type Strains, Phase IV (KMG-IV): sequencing the most valuable type-strain genomes for metagenomic binning, comparative biology and taxonomic classification.</title>
        <authorList>
            <person name="Goeker M."/>
        </authorList>
    </citation>
    <scope>NUCLEOTIDE SEQUENCE [LARGE SCALE GENOMIC DNA]</scope>
    <source>
        <strain evidence="2 3">DSM 24179</strain>
    </source>
</reference>
<dbReference type="SMART" id="SM00257">
    <property type="entry name" value="LysM"/>
    <property type="match status" value="5"/>
</dbReference>
<dbReference type="InterPro" id="IPR028082">
    <property type="entry name" value="Peripla_BP_I"/>
</dbReference>
<keyword evidence="3" id="KW-1185">Reference proteome</keyword>
<dbReference type="SUPFAM" id="SSF54106">
    <property type="entry name" value="LysM domain"/>
    <property type="match status" value="5"/>
</dbReference>
<dbReference type="OrthoDB" id="2149800at2"/>
<dbReference type="Pfam" id="PF01476">
    <property type="entry name" value="LysM"/>
    <property type="match status" value="5"/>
</dbReference>
<feature type="domain" description="LysM" evidence="1">
    <location>
        <begin position="312"/>
        <end position="356"/>
    </location>
</feature>
<evidence type="ECO:0000259" key="1">
    <source>
        <dbReference type="PROSITE" id="PS51782"/>
    </source>
</evidence>
<feature type="domain" description="LysM" evidence="1">
    <location>
        <begin position="247"/>
        <end position="291"/>
    </location>
</feature>
<dbReference type="CDD" id="cd00118">
    <property type="entry name" value="LysM"/>
    <property type="match status" value="4"/>
</dbReference>
<evidence type="ECO:0000313" key="2">
    <source>
        <dbReference type="EMBL" id="TCO02704.1"/>
    </source>
</evidence>
<dbReference type="Gene3D" id="3.10.350.10">
    <property type="entry name" value="LysM domain"/>
    <property type="match status" value="5"/>
</dbReference>
<dbReference type="PANTHER" id="PTHR33734:SF22">
    <property type="entry name" value="MEMBRANE-BOUND LYTIC MUREIN TRANSGLYCOSYLASE D"/>
    <property type="match status" value="1"/>
</dbReference>
<dbReference type="Gene3D" id="3.40.50.2300">
    <property type="match status" value="2"/>
</dbReference>
<dbReference type="Proteomes" id="UP000295221">
    <property type="component" value="Unassembled WGS sequence"/>
</dbReference>
<dbReference type="PANTHER" id="PTHR33734">
    <property type="entry name" value="LYSM DOMAIN-CONTAINING GPI-ANCHORED PROTEIN 2"/>
    <property type="match status" value="1"/>
</dbReference>
<dbReference type="EMBL" id="SLWK01000023">
    <property type="protein sequence ID" value="TCO02704.1"/>
    <property type="molecule type" value="Genomic_DNA"/>
</dbReference>
<gene>
    <name evidence="2" type="ORF">EV194_1235</name>
</gene>
<feature type="domain" description="LysM" evidence="1">
    <location>
        <begin position="44"/>
        <end position="87"/>
    </location>
</feature>
<dbReference type="InterPro" id="IPR018392">
    <property type="entry name" value="LysM"/>
</dbReference>
<protein>
    <submittedName>
        <fullName evidence="2">ABC-type branched-subunit amino acid transport system substrate-binding protein</fullName>
    </submittedName>
</protein>
<comment type="caution">
    <text evidence="2">The sequence shown here is derived from an EMBL/GenBank/DDBJ whole genome shotgun (WGS) entry which is preliminary data.</text>
</comment>
<sequence>MSIKAIILIIGFSLSAGMWPVSIQAQTENGRELQKIILNNREYYLHVIQRGEGLYRISQKYGVSMQEILDANDDISESLKVGQILRIPVISGRNRTDSEMERSREFLYHTVEKGQTAFFVSRKYNVPIEVIYQHNPNSERGLVEGSILRIPMEAEQTATVDRAATTTTESQQPTEDSDYIYHTVQPRETLFGLSRQYSVSVDEIIEANPALRGGVLGIGSTVRIPRKEHTPTPGEQPSRILQSDDYVYHTIQEGQTYYSISRQYQVSVETLRNANPGVEQDDLKVGYMLRIPRPEIDQQIVKKDVDQDDLFISHRVRRRETLFGISRQYHVDMETIKKVNPDVDFSEFRHGITLRIPKDAWFARRAADLLQPEVVYTDTTDGDVDMITQFGDCSVNRELGYRTPIKVALMLPFSANESNRFFSAGSDSVQVSRDMRNRVNRSRIFAEFYSGVLLALDTLKRKGINVELSVYDIAASGDALNQALRDPSLKETNLIIGPGMSSELPNLSAFSREHKIPLVFPLSNTNPDIATNPYLFHVNTPDSLMFDQMAGEIIRQANGASLLVILPNEQDRQGNRFVQVLKRKAALMGAGSLNYTEYKLGGDDLVEIQSLINRDGTTYVVVPSVAEADASRIIPILSGVKEKTRADIRLFGMSDWLFYQTIDPEHIHHLDGTIFRTFGLDYNDPLSNSVLRKYRQWYHIEPHAVAPYFQNSSPASAYSRYGLWGYDVASYFISAIAQFGTDFDICLNRVTNDQVQFNFNFKRTSNWGGFYNKGLYMLRFRPDYSTERVPLREM</sequence>
<evidence type="ECO:0000313" key="3">
    <source>
        <dbReference type="Proteomes" id="UP000295221"/>
    </source>
</evidence>
<dbReference type="RefSeq" id="WP_132435566.1">
    <property type="nucleotide sequence ID" value="NZ_SLWK01000023.1"/>
</dbReference>
<accession>A0A4V2RV24</accession>
<name>A0A4V2RV24_9BACT</name>